<proteinExistence type="predicted"/>
<evidence type="ECO:0000313" key="3">
    <source>
        <dbReference type="Proteomes" id="UP000539985"/>
    </source>
</evidence>
<dbReference type="Proteomes" id="UP000539985">
    <property type="component" value="Unassembled WGS sequence"/>
</dbReference>
<protein>
    <submittedName>
        <fullName evidence="2">RidA family protein</fullName>
    </submittedName>
</protein>
<dbReference type="InterPro" id="IPR013813">
    <property type="entry name" value="Endoribo_LPSP/chorism_mut-like"/>
</dbReference>
<dbReference type="CDD" id="cd02199">
    <property type="entry name" value="YjgF_YER057c_UK114_like_1"/>
    <property type="match status" value="1"/>
</dbReference>
<accession>A0A7Y8C4B2</accession>
<dbReference type="PANTHER" id="PTHR43760">
    <property type="entry name" value="ENDORIBONUCLEASE-RELATED"/>
    <property type="match status" value="1"/>
</dbReference>
<name>A0A7Y8C4B2_9PSED</name>
<feature type="domain" description="Endoribonuclease L-PSP/chorismate mutase-like" evidence="1">
    <location>
        <begin position="28"/>
        <end position="150"/>
    </location>
</feature>
<gene>
    <name evidence="2" type="ORF">HX882_24140</name>
</gene>
<dbReference type="PANTHER" id="PTHR43760:SF1">
    <property type="entry name" value="ENDORIBONUCLEASE L-PSP_CHORISMATE MUTASE-LIKE DOMAIN-CONTAINING PROTEIN"/>
    <property type="match status" value="1"/>
</dbReference>
<dbReference type="EMBL" id="JACAQB010000018">
    <property type="protein sequence ID" value="NWB98988.1"/>
    <property type="molecule type" value="Genomic_DNA"/>
</dbReference>
<sequence length="170" mass="18512">MSDTRNASFEAIAQELGYSFDGEMKIGGNYVPAVQNDLEVYVSGQIPRVENTVMVTGRVGAETTLERARHGAQISTMRALAILRQMFDGDLGRIRKVLRINVYVQSAADFTQQSEVADGASEVLYSVFGEAGVHTRTSVGVYQLPKNASVEVDMVVALNESAGWQTARPH</sequence>
<dbReference type="Pfam" id="PF14588">
    <property type="entry name" value="YjgF_endoribonc"/>
    <property type="match status" value="1"/>
</dbReference>
<dbReference type="SUPFAM" id="SSF55298">
    <property type="entry name" value="YjgF-like"/>
    <property type="match status" value="1"/>
</dbReference>
<evidence type="ECO:0000313" key="2">
    <source>
        <dbReference type="EMBL" id="NWB98988.1"/>
    </source>
</evidence>
<evidence type="ECO:0000259" key="1">
    <source>
        <dbReference type="Pfam" id="PF14588"/>
    </source>
</evidence>
<dbReference type="InterPro" id="IPR035959">
    <property type="entry name" value="RutC-like_sf"/>
</dbReference>
<comment type="caution">
    <text evidence="2">The sequence shown here is derived from an EMBL/GenBank/DDBJ whole genome shotgun (WGS) entry which is preliminary data.</text>
</comment>
<reference evidence="2 3" key="1">
    <citation type="submission" date="2020-04" db="EMBL/GenBank/DDBJ databases">
        <title>Molecular characterization of pseudomonads from Agaricus bisporus reveal novel blotch 2 pathogens in Western Europe.</title>
        <authorList>
            <person name="Taparia T."/>
            <person name="Krijger M."/>
            <person name="Haynes E."/>
            <person name="Elpinstone J.G."/>
            <person name="Noble R."/>
            <person name="Van Der Wolf J."/>
        </authorList>
    </citation>
    <scope>NUCLEOTIDE SEQUENCE [LARGE SCALE GENOMIC DNA]</scope>
    <source>
        <strain evidence="2 3">H7001</strain>
    </source>
</reference>
<dbReference type="RefSeq" id="WP_177104695.1">
    <property type="nucleotide sequence ID" value="NZ_JACAOS010000001.1"/>
</dbReference>
<organism evidence="2 3">
    <name type="scientific">Pseudomonas gingeri</name>
    <dbReference type="NCBI Taxonomy" id="117681"/>
    <lineage>
        <taxon>Bacteria</taxon>
        <taxon>Pseudomonadati</taxon>
        <taxon>Pseudomonadota</taxon>
        <taxon>Gammaproteobacteria</taxon>
        <taxon>Pseudomonadales</taxon>
        <taxon>Pseudomonadaceae</taxon>
        <taxon>Pseudomonas</taxon>
    </lineage>
</organism>
<dbReference type="Gene3D" id="3.30.1330.40">
    <property type="entry name" value="RutC-like"/>
    <property type="match status" value="1"/>
</dbReference>
<dbReference type="AlphaFoldDB" id="A0A7Y8C4B2"/>